<reference evidence="2 3" key="1">
    <citation type="journal article" date="2019" name="Sci. Rep.">
        <title>Orb-weaving spider Araneus ventricosus genome elucidates the spidroin gene catalogue.</title>
        <authorList>
            <person name="Kono N."/>
            <person name="Nakamura H."/>
            <person name="Ohtoshi R."/>
            <person name="Moran D.A.P."/>
            <person name="Shinohara A."/>
            <person name="Yoshida Y."/>
            <person name="Fujiwara M."/>
            <person name="Mori M."/>
            <person name="Tomita M."/>
            <person name="Arakawa K."/>
        </authorList>
    </citation>
    <scope>NUCLEOTIDE SEQUENCE [LARGE SCALE GENOMIC DNA]</scope>
</reference>
<name>A0A4Y2B183_ARAVE</name>
<evidence type="ECO:0000313" key="3">
    <source>
        <dbReference type="Proteomes" id="UP000499080"/>
    </source>
</evidence>
<feature type="region of interest" description="Disordered" evidence="1">
    <location>
        <begin position="1"/>
        <end position="36"/>
    </location>
</feature>
<accession>A0A4Y2B183</accession>
<gene>
    <name evidence="2" type="ORF">AVEN_93853_1</name>
</gene>
<keyword evidence="3" id="KW-1185">Reference proteome</keyword>
<comment type="caution">
    <text evidence="2">The sequence shown here is derived from an EMBL/GenBank/DDBJ whole genome shotgun (WGS) entry which is preliminary data.</text>
</comment>
<proteinExistence type="predicted"/>
<dbReference type="AlphaFoldDB" id="A0A4Y2B183"/>
<organism evidence="2 3">
    <name type="scientific">Araneus ventricosus</name>
    <name type="common">Orbweaver spider</name>
    <name type="synonym">Epeira ventricosa</name>
    <dbReference type="NCBI Taxonomy" id="182803"/>
    <lineage>
        <taxon>Eukaryota</taxon>
        <taxon>Metazoa</taxon>
        <taxon>Ecdysozoa</taxon>
        <taxon>Arthropoda</taxon>
        <taxon>Chelicerata</taxon>
        <taxon>Arachnida</taxon>
        <taxon>Araneae</taxon>
        <taxon>Araneomorphae</taxon>
        <taxon>Entelegynae</taxon>
        <taxon>Araneoidea</taxon>
        <taxon>Araneidae</taxon>
        <taxon>Araneus</taxon>
    </lineage>
</organism>
<evidence type="ECO:0000313" key="2">
    <source>
        <dbReference type="EMBL" id="GBL84824.1"/>
    </source>
</evidence>
<dbReference type="EMBL" id="BGPR01000039">
    <property type="protein sequence ID" value="GBL84824.1"/>
    <property type="molecule type" value="Genomic_DNA"/>
</dbReference>
<sequence length="166" mass="18842">MIGTTLASNSSSQDTLRNSPSVTDSQTPSEDNTSTEKSLKELLSIINPTHNYLTEANRKIGNDLLDLKWQKLTEVIPPEKNPGVDESNQTWDNRKENSIRDQTASQIQLRSPKLTTYAEITRISNERNPTLLLYPAMESGKIESIKVSDWLKIVFFDEIIKKLFMT</sequence>
<dbReference type="Proteomes" id="UP000499080">
    <property type="component" value="Unassembled WGS sequence"/>
</dbReference>
<evidence type="ECO:0000256" key="1">
    <source>
        <dbReference type="SAM" id="MobiDB-lite"/>
    </source>
</evidence>
<protein>
    <submittedName>
        <fullName evidence="2">Uncharacterized protein</fullName>
    </submittedName>
</protein>